<dbReference type="RefSeq" id="WP_344803945.1">
    <property type="nucleotide sequence ID" value="NZ_BAABBO010000002.1"/>
</dbReference>
<evidence type="ECO:0000313" key="2">
    <source>
        <dbReference type="EMBL" id="GAA3953048.1"/>
    </source>
</evidence>
<protein>
    <recommendedName>
        <fullName evidence="4">Lipoprotein</fullName>
    </recommendedName>
</protein>
<comment type="caution">
    <text evidence="2">The sequence shown here is derived from an EMBL/GenBank/DDBJ whole genome shotgun (WGS) entry which is preliminary data.</text>
</comment>
<dbReference type="PROSITE" id="PS51257">
    <property type="entry name" value="PROKAR_LIPOPROTEIN"/>
    <property type="match status" value="1"/>
</dbReference>
<sequence>MKSSFILVVLTCVAVLTGCAGRVQPPVALDQNFWQKENPRVGVSMTSAQQPAAYLSGADCLLCLAAANIANSELIDHMPTLPAEDLLSLEAELVDTLNAQGLQASAVTDSFSVKHLKPSSLPEGAEKDFSPWADTYDYLLIVDVSMFGTHRSYSGYIPTSDPQAVVKGRVYMVDMSNNQYVLYDAFHTIRAVDGEWDEAPTFPGVTNAYFQAIESSKDNIKGLVAKARCKTCGDTAAEPAVAVSEL</sequence>
<feature type="chain" id="PRO_5045552701" description="Lipoprotein" evidence="1">
    <location>
        <begin position="21"/>
        <end position="246"/>
    </location>
</feature>
<keyword evidence="3" id="KW-1185">Reference proteome</keyword>
<evidence type="ECO:0000313" key="3">
    <source>
        <dbReference type="Proteomes" id="UP001501337"/>
    </source>
</evidence>
<dbReference type="EMBL" id="BAABBO010000002">
    <property type="protein sequence ID" value="GAA3953048.1"/>
    <property type="molecule type" value="Genomic_DNA"/>
</dbReference>
<gene>
    <name evidence="2" type="ORF">GCM10022278_09960</name>
</gene>
<evidence type="ECO:0008006" key="4">
    <source>
        <dbReference type="Google" id="ProtNLM"/>
    </source>
</evidence>
<evidence type="ECO:0000256" key="1">
    <source>
        <dbReference type="SAM" id="SignalP"/>
    </source>
</evidence>
<keyword evidence="1" id="KW-0732">Signal</keyword>
<accession>A0ABP7NS60</accession>
<organism evidence="2 3">
    <name type="scientific">Allohahella marinimesophila</name>
    <dbReference type="NCBI Taxonomy" id="1054972"/>
    <lineage>
        <taxon>Bacteria</taxon>
        <taxon>Pseudomonadati</taxon>
        <taxon>Pseudomonadota</taxon>
        <taxon>Gammaproteobacteria</taxon>
        <taxon>Oceanospirillales</taxon>
        <taxon>Hahellaceae</taxon>
        <taxon>Allohahella</taxon>
    </lineage>
</organism>
<name>A0ABP7NS60_9GAMM</name>
<feature type="signal peptide" evidence="1">
    <location>
        <begin position="1"/>
        <end position="20"/>
    </location>
</feature>
<dbReference type="Proteomes" id="UP001501337">
    <property type="component" value="Unassembled WGS sequence"/>
</dbReference>
<proteinExistence type="predicted"/>
<reference evidence="3" key="1">
    <citation type="journal article" date="2019" name="Int. J. Syst. Evol. Microbiol.">
        <title>The Global Catalogue of Microorganisms (GCM) 10K type strain sequencing project: providing services to taxonomists for standard genome sequencing and annotation.</title>
        <authorList>
            <consortium name="The Broad Institute Genomics Platform"/>
            <consortium name="The Broad Institute Genome Sequencing Center for Infectious Disease"/>
            <person name="Wu L."/>
            <person name="Ma J."/>
        </authorList>
    </citation>
    <scope>NUCLEOTIDE SEQUENCE [LARGE SCALE GENOMIC DNA]</scope>
    <source>
        <strain evidence="3">JCM 17555</strain>
    </source>
</reference>